<dbReference type="PANTHER" id="PTHR32089">
    <property type="entry name" value="METHYL-ACCEPTING CHEMOTAXIS PROTEIN MCPB"/>
    <property type="match status" value="1"/>
</dbReference>
<dbReference type="PROSITE" id="PS50885">
    <property type="entry name" value="HAMP"/>
    <property type="match status" value="1"/>
</dbReference>
<proteinExistence type="inferred from homology"/>
<dbReference type="InterPro" id="IPR004089">
    <property type="entry name" value="MCPsignal_dom"/>
</dbReference>
<evidence type="ECO:0000256" key="2">
    <source>
        <dbReference type="ARBA" id="ARBA00022475"/>
    </source>
</evidence>
<evidence type="ECO:0000256" key="4">
    <source>
        <dbReference type="ARBA" id="ARBA00023224"/>
    </source>
</evidence>
<evidence type="ECO:0000259" key="8">
    <source>
        <dbReference type="PROSITE" id="PS50111"/>
    </source>
</evidence>
<dbReference type="Pfam" id="PF00672">
    <property type="entry name" value="HAMP"/>
    <property type="match status" value="1"/>
</dbReference>
<dbReference type="GO" id="GO:0004888">
    <property type="term" value="F:transmembrane signaling receptor activity"/>
    <property type="evidence" value="ECO:0007669"/>
    <property type="project" value="InterPro"/>
</dbReference>
<dbReference type="EMBL" id="CP119317">
    <property type="protein sequence ID" value="WEK55964.1"/>
    <property type="molecule type" value="Genomic_DNA"/>
</dbReference>
<dbReference type="Proteomes" id="UP001178662">
    <property type="component" value="Chromosome"/>
</dbReference>
<dbReference type="InterPro" id="IPR003660">
    <property type="entry name" value="HAMP_dom"/>
</dbReference>
<organism evidence="10 11">
    <name type="scientific">Candidatus Cohnella colombiensis</name>
    <dbReference type="NCBI Taxonomy" id="3121368"/>
    <lineage>
        <taxon>Bacteria</taxon>
        <taxon>Bacillati</taxon>
        <taxon>Bacillota</taxon>
        <taxon>Bacilli</taxon>
        <taxon>Bacillales</taxon>
        <taxon>Paenibacillaceae</taxon>
        <taxon>Cohnella</taxon>
    </lineage>
</organism>
<evidence type="ECO:0000256" key="6">
    <source>
        <dbReference type="PROSITE-ProRule" id="PRU00284"/>
    </source>
</evidence>
<evidence type="ECO:0000256" key="5">
    <source>
        <dbReference type="ARBA" id="ARBA00029447"/>
    </source>
</evidence>
<name>A0AA95EZQ6_9BACL</name>
<evidence type="ECO:0000256" key="1">
    <source>
        <dbReference type="ARBA" id="ARBA00004236"/>
    </source>
</evidence>
<dbReference type="InterPro" id="IPR004090">
    <property type="entry name" value="Chemotax_Me-accpt_rcpt"/>
</dbReference>
<dbReference type="SMART" id="SM00283">
    <property type="entry name" value="MA"/>
    <property type="match status" value="1"/>
</dbReference>
<dbReference type="PANTHER" id="PTHR32089:SF112">
    <property type="entry name" value="LYSOZYME-LIKE PROTEIN-RELATED"/>
    <property type="match status" value="1"/>
</dbReference>
<gene>
    <name evidence="10" type="ORF">P0Y55_07935</name>
</gene>
<feature type="transmembrane region" description="Helical" evidence="7">
    <location>
        <begin position="20"/>
        <end position="44"/>
    </location>
</feature>
<dbReference type="Gene3D" id="1.10.287.950">
    <property type="entry name" value="Methyl-accepting chemotaxis protein"/>
    <property type="match status" value="1"/>
</dbReference>
<dbReference type="SUPFAM" id="SSF58104">
    <property type="entry name" value="Methyl-accepting chemotaxis protein (MCP) signaling domain"/>
    <property type="match status" value="1"/>
</dbReference>
<dbReference type="Pfam" id="PF00015">
    <property type="entry name" value="MCPsignal"/>
    <property type="match status" value="1"/>
</dbReference>
<dbReference type="PRINTS" id="PR00260">
    <property type="entry name" value="CHEMTRNSDUCR"/>
</dbReference>
<evidence type="ECO:0000313" key="11">
    <source>
        <dbReference type="Proteomes" id="UP001178662"/>
    </source>
</evidence>
<dbReference type="Gene3D" id="6.10.340.10">
    <property type="match status" value="1"/>
</dbReference>
<feature type="transmembrane region" description="Helical" evidence="7">
    <location>
        <begin position="193"/>
        <end position="213"/>
    </location>
</feature>
<comment type="similarity">
    <text evidence="5">Belongs to the methyl-accepting chemotaxis (MCP) protein family.</text>
</comment>
<evidence type="ECO:0000313" key="10">
    <source>
        <dbReference type="EMBL" id="WEK55964.1"/>
    </source>
</evidence>
<dbReference type="PROSITE" id="PS50111">
    <property type="entry name" value="CHEMOTAXIS_TRANSDUC_2"/>
    <property type="match status" value="1"/>
</dbReference>
<feature type="domain" description="Methyl-accepting transducer" evidence="8">
    <location>
        <begin position="287"/>
        <end position="526"/>
    </location>
</feature>
<sequence length="573" mass="63106">MPLFINQGILRLLKLQSLSLRVKFITSFVAIIIVLSSVNLMTYYQMKTSMTKLDSMVQLSLTASLITENSDIIRETLRQYMIFQSPDEKKIVDASLISIKSSVEKLKQVVLDDKGSKALDAVAALSKSFEHKVTETIDLIDNGDLTGASATNVEAVKITGFLNTGVSEFLNDELNFQKTTKEQLNKQTERTKYLIFMTIGLVSIFSICGAVLFSTKIANTISLLVRHSENIANKNLKLDSVDVKTKDELAVLGTSINTLTENLRAFISETNKSSNEVTNTAETLKHNVELSSKAVEQISLVINEVSVGAKDQLGKSQQTREIVAKLYQSNKEVLQFARNVLQVSIDANQAAIVGNIKINSLIQQIEIIERKILETQVSSEKLQDKTSQIKKIVAAISEMAKQTNILGLNAGIEAARAKTEGKGFAVVAQEIKKLADSSSKSASKIAEILQEIQSESQYVALSMKIGVSEIKEGTQMAEASRQAFTDIVEKSSEVERQNRIVTTCIEDMVQDFNAVEETSKVITSIAEKASEGYREVAVSIDEQTAGLQEITASAYVLADMSDKLQKIIVQFRY</sequence>
<keyword evidence="4 6" id="KW-0807">Transducer</keyword>
<protein>
    <submittedName>
        <fullName evidence="10">Methyl-accepting chemotaxis protein</fullName>
    </submittedName>
</protein>
<keyword evidence="3 7" id="KW-0472">Membrane</keyword>
<keyword evidence="11" id="KW-1185">Reference proteome</keyword>
<dbReference type="GO" id="GO:0007165">
    <property type="term" value="P:signal transduction"/>
    <property type="evidence" value="ECO:0007669"/>
    <property type="project" value="UniProtKB-KW"/>
</dbReference>
<accession>A0AA95EZQ6</accession>
<dbReference type="GO" id="GO:0005886">
    <property type="term" value="C:plasma membrane"/>
    <property type="evidence" value="ECO:0007669"/>
    <property type="project" value="UniProtKB-SubCell"/>
</dbReference>
<keyword evidence="7" id="KW-0812">Transmembrane</keyword>
<keyword evidence="2" id="KW-1003">Cell membrane</keyword>
<reference evidence="10" key="1">
    <citation type="submission" date="2023-03" db="EMBL/GenBank/DDBJ databases">
        <title>Andean soil-derived lignocellulolytic bacterial consortium as a source of novel taxa and putative plastic-active enzymes.</title>
        <authorList>
            <person name="Diaz-Garcia L."/>
            <person name="Chuvochina M."/>
            <person name="Feuerriegel G."/>
            <person name="Bunk B."/>
            <person name="Sproer C."/>
            <person name="Streit W.R."/>
            <person name="Rodriguez L.M."/>
            <person name="Overmann J."/>
            <person name="Jimenez D.J."/>
        </authorList>
    </citation>
    <scope>NUCLEOTIDE SEQUENCE</scope>
    <source>
        <strain evidence="10">MAG 2441</strain>
    </source>
</reference>
<dbReference type="InterPro" id="IPR024478">
    <property type="entry name" value="HlyB_4HB_MCP"/>
</dbReference>
<dbReference type="CDD" id="cd06225">
    <property type="entry name" value="HAMP"/>
    <property type="match status" value="1"/>
</dbReference>
<feature type="domain" description="HAMP" evidence="9">
    <location>
        <begin position="215"/>
        <end position="268"/>
    </location>
</feature>
<comment type="subcellular location">
    <subcellularLocation>
        <location evidence="1">Cell membrane</location>
    </subcellularLocation>
</comment>
<dbReference type="GO" id="GO:0006935">
    <property type="term" value="P:chemotaxis"/>
    <property type="evidence" value="ECO:0007669"/>
    <property type="project" value="InterPro"/>
</dbReference>
<dbReference type="Pfam" id="PF12729">
    <property type="entry name" value="4HB_MCP_1"/>
    <property type="match status" value="1"/>
</dbReference>
<dbReference type="AlphaFoldDB" id="A0AA95EZQ6"/>
<keyword evidence="7" id="KW-1133">Transmembrane helix</keyword>
<evidence type="ECO:0000256" key="7">
    <source>
        <dbReference type="SAM" id="Phobius"/>
    </source>
</evidence>
<evidence type="ECO:0000259" key="9">
    <source>
        <dbReference type="PROSITE" id="PS50885"/>
    </source>
</evidence>
<evidence type="ECO:0000256" key="3">
    <source>
        <dbReference type="ARBA" id="ARBA00023136"/>
    </source>
</evidence>